<sequence length="363" mass="39564">MYTSIHFSPQSRDARDDAEIIHRIALQAVRAEQAGCASIGLTEHHLAGFNTYVDPFLLGAHLAAKLEQAYVSVTVAQVALEHPLRLVEKINLLDVLTRGRSMVALAPGSASKTELQAFGAEDLDRNRVTAERIDAMLRAWAWDGEEPGVDVGTSVDRGLVAARISPASYRHPRPLISRATRTPETIARLGREGTPAIFGQWLTTDGDARDQLAIYTDALLGAGHDQETVDECLRWLGFGLTIVVAPTQAQAEKNWREYVEVGGEGPQAGRLGGAATWEKEWTHREVARASGSLVGDPARIVEEILRMKEAGSHAVRIIPAVVAGRAEDREETFSLIFDEILPHIGTQQLPDPTQIRSRVAATV</sequence>
<dbReference type="InterPro" id="IPR011251">
    <property type="entry name" value="Luciferase-like_dom"/>
</dbReference>
<gene>
    <name evidence="4" type="ORF">GCM10009710_21900</name>
</gene>
<evidence type="ECO:0000256" key="2">
    <source>
        <dbReference type="ARBA" id="ARBA00023033"/>
    </source>
</evidence>
<accession>A0ABN2JWG8</accession>
<dbReference type="Gene3D" id="3.20.20.30">
    <property type="entry name" value="Luciferase-like domain"/>
    <property type="match status" value="1"/>
</dbReference>
<comment type="caution">
    <text evidence="4">The sequence shown here is derived from an EMBL/GenBank/DDBJ whole genome shotgun (WGS) entry which is preliminary data.</text>
</comment>
<organism evidence="4 5">
    <name type="scientific">Aeromicrobium alkaliterrae</name>
    <dbReference type="NCBI Taxonomy" id="302168"/>
    <lineage>
        <taxon>Bacteria</taxon>
        <taxon>Bacillati</taxon>
        <taxon>Actinomycetota</taxon>
        <taxon>Actinomycetes</taxon>
        <taxon>Propionibacteriales</taxon>
        <taxon>Nocardioidaceae</taxon>
        <taxon>Aeromicrobium</taxon>
    </lineage>
</organism>
<evidence type="ECO:0000256" key="1">
    <source>
        <dbReference type="ARBA" id="ARBA00023002"/>
    </source>
</evidence>
<keyword evidence="1" id="KW-0560">Oxidoreductase</keyword>
<dbReference type="EMBL" id="BAAAME010000004">
    <property type="protein sequence ID" value="GAA1741318.1"/>
    <property type="molecule type" value="Genomic_DNA"/>
</dbReference>
<feature type="domain" description="Luciferase-like" evidence="3">
    <location>
        <begin position="6"/>
        <end position="313"/>
    </location>
</feature>
<dbReference type="InterPro" id="IPR036661">
    <property type="entry name" value="Luciferase-like_sf"/>
</dbReference>
<reference evidence="4 5" key="1">
    <citation type="journal article" date="2019" name="Int. J. Syst. Evol. Microbiol.">
        <title>The Global Catalogue of Microorganisms (GCM) 10K type strain sequencing project: providing services to taxonomists for standard genome sequencing and annotation.</title>
        <authorList>
            <consortium name="The Broad Institute Genomics Platform"/>
            <consortium name="The Broad Institute Genome Sequencing Center for Infectious Disease"/>
            <person name="Wu L."/>
            <person name="Ma J."/>
        </authorList>
    </citation>
    <scope>NUCLEOTIDE SEQUENCE [LARGE SCALE GENOMIC DNA]</scope>
    <source>
        <strain evidence="4 5">JCM 13518</strain>
    </source>
</reference>
<name>A0ABN2JWG8_9ACTN</name>
<keyword evidence="5" id="KW-1185">Reference proteome</keyword>
<dbReference type="Pfam" id="PF00296">
    <property type="entry name" value="Bac_luciferase"/>
    <property type="match status" value="1"/>
</dbReference>
<dbReference type="RefSeq" id="WP_344201281.1">
    <property type="nucleotide sequence ID" value="NZ_BAAAME010000004.1"/>
</dbReference>
<proteinExistence type="predicted"/>
<evidence type="ECO:0000313" key="5">
    <source>
        <dbReference type="Proteomes" id="UP001501057"/>
    </source>
</evidence>
<evidence type="ECO:0000259" key="3">
    <source>
        <dbReference type="Pfam" id="PF00296"/>
    </source>
</evidence>
<dbReference type="PANTHER" id="PTHR30137:SF8">
    <property type="entry name" value="BLR5498 PROTEIN"/>
    <property type="match status" value="1"/>
</dbReference>
<keyword evidence="2" id="KW-0503">Monooxygenase</keyword>
<dbReference type="Proteomes" id="UP001501057">
    <property type="component" value="Unassembled WGS sequence"/>
</dbReference>
<dbReference type="PANTHER" id="PTHR30137">
    <property type="entry name" value="LUCIFERASE-LIKE MONOOXYGENASE"/>
    <property type="match status" value="1"/>
</dbReference>
<dbReference type="SUPFAM" id="SSF51679">
    <property type="entry name" value="Bacterial luciferase-like"/>
    <property type="match status" value="1"/>
</dbReference>
<dbReference type="InterPro" id="IPR050766">
    <property type="entry name" value="Bact_Lucif_Oxidored"/>
</dbReference>
<protein>
    <recommendedName>
        <fullName evidence="3">Luciferase-like domain-containing protein</fullName>
    </recommendedName>
</protein>
<evidence type="ECO:0000313" key="4">
    <source>
        <dbReference type="EMBL" id="GAA1741318.1"/>
    </source>
</evidence>